<dbReference type="Proteomes" id="UP000612585">
    <property type="component" value="Unassembled WGS sequence"/>
</dbReference>
<organism evidence="1 2">
    <name type="scientific">Virgisporangium aurantiacum</name>
    <dbReference type="NCBI Taxonomy" id="175570"/>
    <lineage>
        <taxon>Bacteria</taxon>
        <taxon>Bacillati</taxon>
        <taxon>Actinomycetota</taxon>
        <taxon>Actinomycetes</taxon>
        <taxon>Micromonosporales</taxon>
        <taxon>Micromonosporaceae</taxon>
        <taxon>Virgisporangium</taxon>
    </lineage>
</organism>
<dbReference type="EMBL" id="BOPG01000121">
    <property type="protein sequence ID" value="GIJ64586.1"/>
    <property type="molecule type" value="Genomic_DNA"/>
</dbReference>
<evidence type="ECO:0000313" key="1">
    <source>
        <dbReference type="EMBL" id="GIJ64586.1"/>
    </source>
</evidence>
<gene>
    <name evidence="1" type="ORF">Vau01_121020</name>
</gene>
<reference evidence="1" key="1">
    <citation type="submission" date="2021-01" db="EMBL/GenBank/DDBJ databases">
        <title>Whole genome shotgun sequence of Virgisporangium aurantiacum NBRC 16421.</title>
        <authorList>
            <person name="Komaki H."/>
            <person name="Tamura T."/>
        </authorList>
    </citation>
    <scope>NUCLEOTIDE SEQUENCE</scope>
    <source>
        <strain evidence="1">NBRC 16421</strain>
    </source>
</reference>
<keyword evidence="2" id="KW-1185">Reference proteome</keyword>
<evidence type="ECO:0000313" key="2">
    <source>
        <dbReference type="Proteomes" id="UP000612585"/>
    </source>
</evidence>
<sequence>MYHLVRTLVYHGFLQRWDSRVGGVSTQTYTLGFAILDRARDLSTLLTADHRRRSAHDIADDIANATGRPPREIDRYLAQAAALAGAPTRQR</sequence>
<accession>A0A8J4E7I4</accession>
<proteinExistence type="predicted"/>
<dbReference type="AlphaFoldDB" id="A0A8J4E7I4"/>
<name>A0A8J4E7I4_9ACTN</name>
<protein>
    <submittedName>
        <fullName evidence="1">Uncharacterized protein</fullName>
    </submittedName>
</protein>
<comment type="caution">
    <text evidence="1">The sequence shown here is derived from an EMBL/GenBank/DDBJ whole genome shotgun (WGS) entry which is preliminary data.</text>
</comment>